<organism evidence="1 2">
    <name type="scientific">Penicillium freii</name>
    <dbReference type="NCBI Taxonomy" id="48697"/>
    <lineage>
        <taxon>Eukaryota</taxon>
        <taxon>Fungi</taxon>
        <taxon>Dikarya</taxon>
        <taxon>Ascomycota</taxon>
        <taxon>Pezizomycotina</taxon>
        <taxon>Eurotiomycetes</taxon>
        <taxon>Eurotiomycetidae</taxon>
        <taxon>Eurotiales</taxon>
        <taxon>Aspergillaceae</taxon>
        <taxon>Penicillium</taxon>
    </lineage>
</organism>
<dbReference type="Proteomes" id="UP000055045">
    <property type="component" value="Unassembled WGS sequence"/>
</dbReference>
<feature type="non-terminal residue" evidence="1">
    <location>
        <position position="1"/>
    </location>
</feature>
<protein>
    <submittedName>
        <fullName evidence="1">Uncharacterized protein</fullName>
    </submittedName>
</protein>
<gene>
    <name evidence="1" type="ORF">ACN42_g9662</name>
</gene>
<dbReference type="EMBL" id="LLXE01000358">
    <property type="protein sequence ID" value="KUM57510.1"/>
    <property type="molecule type" value="Genomic_DNA"/>
</dbReference>
<accession>A0A101MBN6</accession>
<dbReference type="AlphaFoldDB" id="A0A101MBN6"/>
<sequence>FPRSAANVRGDVTNTTSDVTVNARIPNFNMRGTIDQIQMFLCRQRLDLQGPVDFPLLLSQDS</sequence>
<evidence type="ECO:0000313" key="2">
    <source>
        <dbReference type="Proteomes" id="UP000055045"/>
    </source>
</evidence>
<comment type="caution">
    <text evidence="1">The sequence shown here is derived from an EMBL/GenBank/DDBJ whole genome shotgun (WGS) entry which is preliminary data.</text>
</comment>
<proteinExistence type="predicted"/>
<reference evidence="1 2" key="1">
    <citation type="submission" date="2015-10" db="EMBL/GenBank/DDBJ databases">
        <title>Genome sequencing of Penicillium freii.</title>
        <authorList>
            <person name="Nguyen H.D."/>
            <person name="Visagie C.M."/>
            <person name="Seifert K.A."/>
        </authorList>
    </citation>
    <scope>NUCLEOTIDE SEQUENCE [LARGE SCALE GENOMIC DNA]</scope>
    <source>
        <strain evidence="1 2">DAOM 242723</strain>
    </source>
</reference>
<keyword evidence="2" id="KW-1185">Reference proteome</keyword>
<evidence type="ECO:0000313" key="1">
    <source>
        <dbReference type="EMBL" id="KUM57510.1"/>
    </source>
</evidence>
<name>A0A101MBN6_PENFR</name>